<comment type="catalytic activity">
    <reaction evidence="3">
        <text>thiosulfate + hydrogen cyanide = thiocyanate + sulfite + 2 H(+)</text>
        <dbReference type="Rhea" id="RHEA:16881"/>
        <dbReference type="ChEBI" id="CHEBI:15378"/>
        <dbReference type="ChEBI" id="CHEBI:17359"/>
        <dbReference type="ChEBI" id="CHEBI:18022"/>
        <dbReference type="ChEBI" id="CHEBI:18407"/>
        <dbReference type="ChEBI" id="CHEBI:33542"/>
        <dbReference type="EC" id="2.8.1.1"/>
    </reaction>
</comment>
<evidence type="ECO:0000256" key="1">
    <source>
        <dbReference type="ARBA" id="ARBA00012245"/>
    </source>
</evidence>
<keyword evidence="2" id="KW-0677">Repeat</keyword>
<feature type="domain" description="Rhodanese" evidence="4">
    <location>
        <begin position="174"/>
        <end position="291"/>
    </location>
</feature>
<keyword evidence="5" id="KW-0808">Transferase</keyword>
<evidence type="ECO:0000313" key="5">
    <source>
        <dbReference type="EMBL" id="MFB9752091.1"/>
    </source>
</evidence>
<dbReference type="PANTHER" id="PTHR43855">
    <property type="entry name" value="THIOSULFATE SULFURTRANSFERASE"/>
    <property type="match status" value="1"/>
</dbReference>
<dbReference type="CDD" id="cd01449">
    <property type="entry name" value="TST_Repeat_2"/>
    <property type="match status" value="1"/>
</dbReference>
<evidence type="ECO:0000256" key="3">
    <source>
        <dbReference type="ARBA" id="ARBA00047549"/>
    </source>
</evidence>
<dbReference type="EMBL" id="JBHMAG010000009">
    <property type="protein sequence ID" value="MFB9752091.1"/>
    <property type="molecule type" value="Genomic_DNA"/>
</dbReference>
<dbReference type="Gene3D" id="3.40.250.10">
    <property type="entry name" value="Rhodanese-like domain"/>
    <property type="match status" value="2"/>
</dbReference>
<evidence type="ECO:0000313" key="6">
    <source>
        <dbReference type="Proteomes" id="UP001589619"/>
    </source>
</evidence>
<sequence length="291" mass="32434">MLRNNIGQKGAVKSNMSEYNDSYPNGHLLVDVDWVERNAAREDIVLLDARREGYAQGHIPGSISFDQGRLKDDTARAVVAAETARDLLESAGIGDDTTVIVLDDGRGPAAARLFYVMEYYGLKDKVKLLNGGYAAWEEAGKPSTNVVPEPARGRLTNVRAQESLIATKRHIQSGIRDSLLLDVRSAEEYSGENKRHNRHGGHIRGSVNLEWTEALERDPASGVTFFKSYGELLRPFQRLNVASDKPIVPYCQLNSRGAHTYFVLRLLGFTDIRPYEGSWEEWGNAEDTEIV</sequence>
<dbReference type="InterPro" id="IPR001763">
    <property type="entry name" value="Rhodanese-like_dom"/>
</dbReference>
<protein>
    <recommendedName>
        <fullName evidence="1">thiosulfate sulfurtransferase</fullName>
        <ecNumber evidence="1">2.8.1.1</ecNumber>
    </recommendedName>
</protein>
<dbReference type="SMART" id="SM00450">
    <property type="entry name" value="RHOD"/>
    <property type="match status" value="2"/>
</dbReference>
<evidence type="ECO:0000256" key="2">
    <source>
        <dbReference type="ARBA" id="ARBA00022737"/>
    </source>
</evidence>
<gene>
    <name evidence="5" type="ORF">ACFFNY_11040</name>
</gene>
<dbReference type="CDD" id="cd01448">
    <property type="entry name" value="TST_Repeat_1"/>
    <property type="match status" value="1"/>
</dbReference>
<dbReference type="Proteomes" id="UP001589619">
    <property type="component" value="Unassembled WGS sequence"/>
</dbReference>
<keyword evidence="6" id="KW-1185">Reference proteome</keyword>
<dbReference type="Pfam" id="PF00581">
    <property type="entry name" value="Rhodanese"/>
    <property type="match status" value="2"/>
</dbReference>
<dbReference type="SUPFAM" id="SSF52821">
    <property type="entry name" value="Rhodanese/Cell cycle control phosphatase"/>
    <property type="match status" value="2"/>
</dbReference>
<dbReference type="RefSeq" id="WP_344910792.1">
    <property type="nucleotide sequence ID" value="NZ_BAAAYO010000010.1"/>
</dbReference>
<proteinExistence type="predicted"/>
<dbReference type="InterPro" id="IPR051126">
    <property type="entry name" value="Thiosulfate_sulfurtransferase"/>
</dbReference>
<dbReference type="PANTHER" id="PTHR43855:SF1">
    <property type="entry name" value="THIOSULFATE SULFURTRANSFERASE"/>
    <property type="match status" value="1"/>
</dbReference>
<evidence type="ECO:0000259" key="4">
    <source>
        <dbReference type="PROSITE" id="PS50206"/>
    </source>
</evidence>
<organism evidence="5 6">
    <name type="scientific">Paenibacillus hodogayensis</name>
    <dbReference type="NCBI Taxonomy" id="279208"/>
    <lineage>
        <taxon>Bacteria</taxon>
        <taxon>Bacillati</taxon>
        <taxon>Bacillota</taxon>
        <taxon>Bacilli</taxon>
        <taxon>Bacillales</taxon>
        <taxon>Paenibacillaceae</taxon>
        <taxon>Paenibacillus</taxon>
    </lineage>
</organism>
<dbReference type="GO" id="GO:0016740">
    <property type="term" value="F:transferase activity"/>
    <property type="evidence" value="ECO:0007669"/>
    <property type="project" value="UniProtKB-KW"/>
</dbReference>
<reference evidence="5 6" key="1">
    <citation type="submission" date="2024-09" db="EMBL/GenBank/DDBJ databases">
        <authorList>
            <person name="Sun Q."/>
            <person name="Mori K."/>
        </authorList>
    </citation>
    <scope>NUCLEOTIDE SEQUENCE [LARGE SCALE GENOMIC DNA]</scope>
    <source>
        <strain evidence="5 6">JCM 12520</strain>
    </source>
</reference>
<dbReference type="InterPro" id="IPR036873">
    <property type="entry name" value="Rhodanese-like_dom_sf"/>
</dbReference>
<comment type="caution">
    <text evidence="5">The sequence shown here is derived from an EMBL/GenBank/DDBJ whole genome shotgun (WGS) entry which is preliminary data.</text>
</comment>
<accession>A0ABV5VVQ9</accession>
<feature type="domain" description="Rhodanese" evidence="4">
    <location>
        <begin position="40"/>
        <end position="145"/>
    </location>
</feature>
<name>A0ABV5VVQ9_9BACL</name>
<dbReference type="PROSITE" id="PS50206">
    <property type="entry name" value="RHODANESE_3"/>
    <property type="match status" value="2"/>
</dbReference>
<dbReference type="EC" id="2.8.1.1" evidence="1"/>